<evidence type="ECO:0000313" key="2">
    <source>
        <dbReference type="Proteomes" id="UP000028582"/>
    </source>
</evidence>
<dbReference type="Proteomes" id="UP000028582">
    <property type="component" value="Unassembled WGS sequence"/>
</dbReference>
<proteinExistence type="predicted"/>
<comment type="caution">
    <text evidence="1">The sequence shown here is derived from an EMBL/GenBank/DDBJ whole genome shotgun (WGS) entry which is preliminary data.</text>
</comment>
<dbReference type="EMBL" id="ANJA01003787">
    <property type="protein sequence ID" value="ETO61418.1"/>
    <property type="molecule type" value="Genomic_DNA"/>
</dbReference>
<evidence type="ECO:0000313" key="1">
    <source>
        <dbReference type="EMBL" id="ETO61418.1"/>
    </source>
</evidence>
<organism evidence="1 2">
    <name type="scientific">Phytophthora nicotianae P1976</name>
    <dbReference type="NCBI Taxonomy" id="1317066"/>
    <lineage>
        <taxon>Eukaryota</taxon>
        <taxon>Sar</taxon>
        <taxon>Stramenopiles</taxon>
        <taxon>Oomycota</taxon>
        <taxon>Peronosporomycetes</taxon>
        <taxon>Peronosporales</taxon>
        <taxon>Peronosporaceae</taxon>
        <taxon>Phytophthora</taxon>
    </lineage>
</organism>
<dbReference type="AlphaFoldDB" id="A0A080Z457"/>
<gene>
    <name evidence="1" type="ORF">F444_20572</name>
</gene>
<name>A0A080Z457_PHYNI</name>
<reference evidence="1 2" key="1">
    <citation type="submission" date="2013-11" db="EMBL/GenBank/DDBJ databases">
        <title>The Genome Sequence of Phytophthora parasitica P1976.</title>
        <authorList>
            <consortium name="The Broad Institute Genomics Platform"/>
            <person name="Russ C."/>
            <person name="Tyler B."/>
            <person name="Panabieres F."/>
            <person name="Shan W."/>
            <person name="Tripathy S."/>
            <person name="Grunwald N."/>
            <person name="Machado M."/>
            <person name="Johnson C.S."/>
            <person name="Walker B."/>
            <person name="Young S."/>
            <person name="Zeng Q."/>
            <person name="Gargeya S."/>
            <person name="Fitzgerald M."/>
            <person name="Haas B."/>
            <person name="Abouelleil A."/>
            <person name="Allen A.W."/>
            <person name="Alvarado L."/>
            <person name="Arachchi H.M."/>
            <person name="Berlin A.M."/>
            <person name="Chapman S.B."/>
            <person name="Gainer-Dewar J."/>
            <person name="Goldberg J."/>
            <person name="Griggs A."/>
            <person name="Gujja S."/>
            <person name="Hansen M."/>
            <person name="Howarth C."/>
            <person name="Imamovic A."/>
            <person name="Ireland A."/>
            <person name="Larimer J."/>
            <person name="McCowan C."/>
            <person name="Murphy C."/>
            <person name="Pearson M."/>
            <person name="Poon T.W."/>
            <person name="Priest M."/>
            <person name="Roberts A."/>
            <person name="Saif S."/>
            <person name="Shea T."/>
            <person name="Sisk P."/>
            <person name="Sykes S."/>
            <person name="Wortman J."/>
            <person name="Nusbaum C."/>
            <person name="Birren B."/>
        </authorList>
    </citation>
    <scope>NUCLEOTIDE SEQUENCE [LARGE SCALE GENOMIC DNA]</scope>
    <source>
        <strain evidence="1 2">P1976</strain>
    </source>
</reference>
<protein>
    <submittedName>
        <fullName evidence="1">Uncharacterized protein</fullName>
    </submittedName>
</protein>
<sequence length="111" mass="13316">MGNAIVDIFDVGSFHVGLVRRDKCLAHYISRIRRIAYEKFILREEKVVFWKHYRWPFHEVEMAHPRDQTEFFCRERLDAAFTKLSALREAILTFHIASRLHQDEQRSEILG</sequence>
<accession>A0A080Z457</accession>